<evidence type="ECO:0000313" key="3">
    <source>
        <dbReference type="EMBL" id="KAJ3123640.1"/>
    </source>
</evidence>
<feature type="non-terminal residue" evidence="3">
    <location>
        <position position="125"/>
    </location>
</feature>
<evidence type="ECO:0000256" key="1">
    <source>
        <dbReference type="SAM" id="MobiDB-lite"/>
    </source>
</evidence>
<name>A0AAD5T1P0_9FUNG</name>
<keyword evidence="4" id="KW-1185">Reference proteome</keyword>
<accession>A0AAD5T1P0</accession>
<keyword evidence="2" id="KW-0812">Transmembrane</keyword>
<protein>
    <submittedName>
        <fullName evidence="3">Uncharacterized protein</fullName>
    </submittedName>
</protein>
<evidence type="ECO:0000256" key="2">
    <source>
        <dbReference type="SAM" id="Phobius"/>
    </source>
</evidence>
<dbReference type="Proteomes" id="UP001211907">
    <property type="component" value="Unassembled WGS sequence"/>
</dbReference>
<organism evidence="3 4">
    <name type="scientific">Physocladia obscura</name>
    <dbReference type="NCBI Taxonomy" id="109957"/>
    <lineage>
        <taxon>Eukaryota</taxon>
        <taxon>Fungi</taxon>
        <taxon>Fungi incertae sedis</taxon>
        <taxon>Chytridiomycota</taxon>
        <taxon>Chytridiomycota incertae sedis</taxon>
        <taxon>Chytridiomycetes</taxon>
        <taxon>Chytridiales</taxon>
        <taxon>Chytriomycetaceae</taxon>
        <taxon>Physocladia</taxon>
    </lineage>
</organism>
<feature type="compositionally biased region" description="Basic and acidic residues" evidence="1">
    <location>
        <begin position="59"/>
        <end position="69"/>
    </location>
</feature>
<evidence type="ECO:0000313" key="4">
    <source>
        <dbReference type="Proteomes" id="UP001211907"/>
    </source>
</evidence>
<reference evidence="3" key="1">
    <citation type="submission" date="2020-05" db="EMBL/GenBank/DDBJ databases">
        <title>Phylogenomic resolution of chytrid fungi.</title>
        <authorList>
            <person name="Stajich J.E."/>
            <person name="Amses K."/>
            <person name="Simmons R."/>
            <person name="Seto K."/>
            <person name="Myers J."/>
            <person name="Bonds A."/>
            <person name="Quandt C.A."/>
            <person name="Barry K."/>
            <person name="Liu P."/>
            <person name="Grigoriev I."/>
            <person name="Longcore J.E."/>
            <person name="James T.Y."/>
        </authorList>
    </citation>
    <scope>NUCLEOTIDE SEQUENCE</scope>
    <source>
        <strain evidence="3">JEL0513</strain>
    </source>
</reference>
<keyword evidence="2" id="KW-0472">Membrane</keyword>
<dbReference type="EMBL" id="JADGJH010000724">
    <property type="protein sequence ID" value="KAJ3123640.1"/>
    <property type="molecule type" value="Genomic_DNA"/>
</dbReference>
<sequence length="125" mass="13938">MNGDGQYHNFGRYSITDRFQRFSTTNFKRMSVSMIVKPSLRQSLVEKFDNGDGDSDESLSDKSDNESVRTKKSNFTTTANQKNKAVLRAIDTLKVNDTRNGLLGWGEILLIVGLIQATVLGSLES</sequence>
<proteinExistence type="predicted"/>
<feature type="transmembrane region" description="Helical" evidence="2">
    <location>
        <begin position="102"/>
        <end position="123"/>
    </location>
</feature>
<comment type="caution">
    <text evidence="3">The sequence shown here is derived from an EMBL/GenBank/DDBJ whole genome shotgun (WGS) entry which is preliminary data.</text>
</comment>
<feature type="region of interest" description="Disordered" evidence="1">
    <location>
        <begin position="46"/>
        <end position="76"/>
    </location>
</feature>
<dbReference type="AlphaFoldDB" id="A0AAD5T1P0"/>
<keyword evidence="2" id="KW-1133">Transmembrane helix</keyword>
<gene>
    <name evidence="3" type="ORF">HK100_011533</name>
</gene>